<dbReference type="PANTHER" id="PTHR30483:SF37">
    <property type="entry name" value="ABC TRANSPORTER SUBSTRATE-BINDING PROTEIN"/>
    <property type="match status" value="1"/>
</dbReference>
<dbReference type="InterPro" id="IPR028081">
    <property type="entry name" value="Leu-bd"/>
</dbReference>
<dbReference type="InterPro" id="IPR051010">
    <property type="entry name" value="BCAA_transport"/>
</dbReference>
<dbReference type="PANTHER" id="PTHR30483">
    <property type="entry name" value="LEUCINE-SPECIFIC-BINDING PROTEIN"/>
    <property type="match status" value="1"/>
</dbReference>
<proteinExistence type="inferred from homology"/>
<organism evidence="5 6">
    <name type="scientific">Paralcaligenes ureilyticus</name>
    <dbReference type="NCBI Taxonomy" id="627131"/>
    <lineage>
        <taxon>Bacteria</taxon>
        <taxon>Pseudomonadati</taxon>
        <taxon>Pseudomonadota</taxon>
        <taxon>Betaproteobacteria</taxon>
        <taxon>Burkholderiales</taxon>
        <taxon>Alcaligenaceae</taxon>
        <taxon>Paralcaligenes</taxon>
    </lineage>
</organism>
<evidence type="ECO:0000313" key="5">
    <source>
        <dbReference type="EMBL" id="TCT04820.1"/>
    </source>
</evidence>
<accession>A0A4R3LVY8</accession>
<comment type="caution">
    <text evidence="5">The sequence shown here is derived from an EMBL/GenBank/DDBJ whole genome shotgun (WGS) entry which is preliminary data.</text>
</comment>
<dbReference type="RefSeq" id="WP_132583570.1">
    <property type="nucleotide sequence ID" value="NZ_SMAJ01000011.1"/>
</dbReference>
<dbReference type="SUPFAM" id="SSF53822">
    <property type="entry name" value="Periplasmic binding protein-like I"/>
    <property type="match status" value="1"/>
</dbReference>
<keyword evidence="2 3" id="KW-0732">Signal</keyword>
<evidence type="ECO:0000256" key="3">
    <source>
        <dbReference type="SAM" id="SignalP"/>
    </source>
</evidence>
<evidence type="ECO:0000313" key="6">
    <source>
        <dbReference type="Proteomes" id="UP000295525"/>
    </source>
</evidence>
<feature type="domain" description="Leucine-binding protein" evidence="4">
    <location>
        <begin position="32"/>
        <end position="359"/>
    </location>
</feature>
<feature type="chain" id="PRO_5020208791" evidence="3">
    <location>
        <begin position="29"/>
        <end position="400"/>
    </location>
</feature>
<dbReference type="Pfam" id="PF13458">
    <property type="entry name" value="Peripla_BP_6"/>
    <property type="match status" value="1"/>
</dbReference>
<evidence type="ECO:0000256" key="1">
    <source>
        <dbReference type="ARBA" id="ARBA00010062"/>
    </source>
</evidence>
<comment type="similarity">
    <text evidence="1">Belongs to the leucine-binding protein family.</text>
</comment>
<feature type="signal peptide" evidence="3">
    <location>
        <begin position="1"/>
        <end position="28"/>
    </location>
</feature>
<evidence type="ECO:0000259" key="4">
    <source>
        <dbReference type="Pfam" id="PF13458"/>
    </source>
</evidence>
<dbReference type="Gene3D" id="3.40.50.2300">
    <property type="match status" value="2"/>
</dbReference>
<protein>
    <submittedName>
        <fullName evidence="5">Amino acid/amide ABC transporter substrate-binding protein (HAAT family)</fullName>
    </submittedName>
</protein>
<reference evidence="5 6" key="1">
    <citation type="submission" date="2019-03" db="EMBL/GenBank/DDBJ databases">
        <title>Genomic Encyclopedia of Type Strains, Phase IV (KMG-IV): sequencing the most valuable type-strain genomes for metagenomic binning, comparative biology and taxonomic classification.</title>
        <authorList>
            <person name="Goeker M."/>
        </authorList>
    </citation>
    <scope>NUCLEOTIDE SEQUENCE [LARGE SCALE GENOMIC DNA]</scope>
    <source>
        <strain evidence="5 6">DSM 24591</strain>
    </source>
</reference>
<dbReference type="InterPro" id="IPR028082">
    <property type="entry name" value="Peripla_BP_I"/>
</dbReference>
<name>A0A4R3LVY8_9BURK</name>
<dbReference type="AlphaFoldDB" id="A0A4R3LVY8"/>
<keyword evidence="6" id="KW-1185">Reference proteome</keyword>
<dbReference type="Proteomes" id="UP000295525">
    <property type="component" value="Unassembled WGS sequence"/>
</dbReference>
<dbReference type="OrthoDB" id="9794826at2"/>
<sequence>MNIFKFLKTTGVAALLSFAALPFASAQSASEPIKIGVPLPLTGPLAGGGRMILAGIQYAADEANGQGGVLGRKIQLLIEDTKSEPNTAAGIAAKMTSQDKVFAIVGGYGSTPDFAMLQAVKRYKPIFVHVGSSAVKLEETFGAEPWYYHVYIVDYMRQKGVTSFLNSITPRPKTVAIAYEDGLYGSDAVKFSDEYLGKASYKIVMKEPFKAGSPDLSPILNRVKALNPDVFFFVGYSGDNIQIARQAHELKINPKLTLIIAAGEKREDFGNFGNGIAVIGEWAPEQKIEGLDAFLKRITLALPANTKVLPTLVMGYTGMFTLIQSIKKANTLDHNKVMTAMDGSTFATPFGQVSYKDSERGGKHQLLSEKNLVVWQYRKTGQEVVWPIGKANGKLVYPSN</sequence>
<dbReference type="EMBL" id="SMAJ01000011">
    <property type="protein sequence ID" value="TCT04820.1"/>
    <property type="molecule type" value="Genomic_DNA"/>
</dbReference>
<evidence type="ECO:0000256" key="2">
    <source>
        <dbReference type="ARBA" id="ARBA00022729"/>
    </source>
</evidence>
<gene>
    <name evidence="5" type="ORF">EDC26_11136</name>
</gene>